<reference evidence="12 13" key="1">
    <citation type="submission" date="2021-02" db="EMBL/GenBank/DDBJ databases">
        <title>Variation within the Batrachochytrium salamandrivorans European outbreak.</title>
        <authorList>
            <person name="Kelly M."/>
            <person name="Pasmans F."/>
            <person name="Shea T.P."/>
            <person name="Munoz J.F."/>
            <person name="Carranza S."/>
            <person name="Cuomo C.A."/>
            <person name="Martel A."/>
        </authorList>
    </citation>
    <scope>NUCLEOTIDE SEQUENCE [LARGE SCALE GENOMIC DNA]</scope>
    <source>
        <strain evidence="12 13">AMFP18/2</strain>
    </source>
</reference>
<feature type="domain" description="Nmd3 N-terminal" evidence="9">
    <location>
        <begin position="26"/>
        <end position="254"/>
    </location>
</feature>
<organism evidence="12 13">
    <name type="scientific">Batrachochytrium salamandrivorans</name>
    <dbReference type="NCBI Taxonomy" id="1357716"/>
    <lineage>
        <taxon>Eukaryota</taxon>
        <taxon>Fungi</taxon>
        <taxon>Fungi incertae sedis</taxon>
        <taxon>Chytridiomycota</taxon>
        <taxon>Chytridiomycota incertae sedis</taxon>
        <taxon>Chytridiomycetes</taxon>
        <taxon>Rhizophydiales</taxon>
        <taxon>Rhizophydiales incertae sedis</taxon>
        <taxon>Batrachochytrium</taxon>
    </lineage>
</organism>
<feature type="domain" description="60S ribosomal export protein NMD3 OB-fold" evidence="10">
    <location>
        <begin position="321"/>
        <end position="406"/>
    </location>
</feature>
<evidence type="ECO:0000259" key="9">
    <source>
        <dbReference type="Pfam" id="PF04981"/>
    </source>
</evidence>
<keyword evidence="4 7" id="KW-0963">Cytoplasm</keyword>
<evidence type="ECO:0000256" key="5">
    <source>
        <dbReference type="ARBA" id="ARBA00022927"/>
    </source>
</evidence>
<evidence type="ECO:0000259" key="10">
    <source>
        <dbReference type="Pfam" id="PF21192"/>
    </source>
</evidence>
<evidence type="ECO:0000256" key="1">
    <source>
        <dbReference type="ARBA" id="ARBA00009794"/>
    </source>
</evidence>
<dbReference type="Pfam" id="PF21192">
    <property type="entry name" value="OB_NMD3"/>
    <property type="match status" value="1"/>
</dbReference>
<keyword evidence="3 7" id="KW-0813">Transport</keyword>
<comment type="similarity">
    <text evidence="1 7">Belongs to the NMD3 family.</text>
</comment>
<proteinExistence type="inferred from homology"/>
<evidence type="ECO:0000256" key="8">
    <source>
        <dbReference type="SAM" id="MobiDB-lite"/>
    </source>
</evidence>
<comment type="caution">
    <text evidence="12">The sequence shown here is derived from an EMBL/GenBank/DDBJ whole genome shotgun (WGS) entry which is preliminary data.</text>
</comment>
<evidence type="ECO:0000256" key="2">
    <source>
        <dbReference type="ARBA" id="ARBA00017035"/>
    </source>
</evidence>
<evidence type="ECO:0000256" key="7">
    <source>
        <dbReference type="RuleBase" id="RU364108"/>
    </source>
</evidence>
<evidence type="ECO:0000313" key="12">
    <source>
        <dbReference type="EMBL" id="KAH6588576.1"/>
    </source>
</evidence>
<dbReference type="InterPro" id="IPR048899">
    <property type="entry name" value="NMD_SH3"/>
</dbReference>
<dbReference type="Proteomes" id="UP001648503">
    <property type="component" value="Unassembled WGS sequence"/>
</dbReference>
<protein>
    <recommendedName>
        <fullName evidence="2 7">60S ribosomal export protein NMD3</fullName>
    </recommendedName>
</protein>
<feature type="region of interest" description="Disordered" evidence="8">
    <location>
        <begin position="475"/>
        <end position="495"/>
    </location>
</feature>
<keyword evidence="6 7" id="KW-0539">Nucleus</keyword>
<dbReference type="PANTHER" id="PTHR12746">
    <property type="entry name" value="NONSENSE-MEDIATED MRNA DECAY PROTEIN 3"/>
    <property type="match status" value="1"/>
</dbReference>
<evidence type="ECO:0000256" key="6">
    <source>
        <dbReference type="ARBA" id="ARBA00023242"/>
    </source>
</evidence>
<comment type="function">
    <text evidence="7">Acts as an adapter for the XPO1/CRM1-mediated export of the 60S ribosomal subunit.</text>
</comment>
<dbReference type="Pfam" id="PF04981">
    <property type="entry name" value="NMD3"/>
    <property type="match status" value="1"/>
</dbReference>
<dbReference type="InterPro" id="IPR039768">
    <property type="entry name" value="Nmd3"/>
</dbReference>
<dbReference type="InterPro" id="IPR048898">
    <property type="entry name" value="OB_NMD3"/>
</dbReference>
<keyword evidence="5 7" id="KW-0653">Protein transport</keyword>
<evidence type="ECO:0000259" key="11">
    <source>
        <dbReference type="Pfam" id="PF21193"/>
    </source>
</evidence>
<gene>
    <name evidence="12" type="ORF">BASA50_010646</name>
</gene>
<dbReference type="InterPro" id="IPR007064">
    <property type="entry name" value="Nmd3_N"/>
</dbReference>
<evidence type="ECO:0000256" key="3">
    <source>
        <dbReference type="ARBA" id="ARBA00022448"/>
    </source>
</evidence>
<comment type="subcellular location">
    <subcellularLocation>
        <location evidence="7">Cytoplasm</location>
    </subcellularLocation>
    <subcellularLocation>
        <location evidence="7">Nucleus</location>
    </subcellularLocation>
</comment>
<dbReference type="EMBL" id="JAFCIX010000500">
    <property type="protein sequence ID" value="KAH6588576.1"/>
    <property type="molecule type" value="Genomic_DNA"/>
</dbReference>
<evidence type="ECO:0000256" key="4">
    <source>
        <dbReference type="ARBA" id="ARBA00022490"/>
    </source>
</evidence>
<accession>A0ABQ8EXV8</accession>
<sequence length="526" mass="60130">MSGYSFTYLIYITPPFHPIITAISLCASCGTLIVPNAANMCIDCIRSTVDITDGIPKQATVHFCKGCDRYLQPPNIWVTAELESRELLALCLRKLKGLSKVRLVDAGFMWTEPHSRRIKVKLTIQKEVFAATILQQIFVVEYIVAGQYCEECTRVDAQLTWKAVVQLRQKVAHKRTFLWLEQFILKHNAHKDTSNIKEFRDGLDFYYSQRSHALKMVEFLTSVVPLKSKSSEQLISTDTHTGTSDYKFTYSVEIVPICKDDLVCLTHKMARTLSEISPLALCTRVSNMITFTDPLTGKHAEMRAPQFWEASFPTLCESKDLIEFYVIDVQVESQIGKYQIATVEVARSNDLSRTYIVRTHLGYILNAGDHAKGYILANANFNNDNFDHLMNSSRRGLVPDVVLVRKSYPNARRKQRVRGWKLKGMVKEEEQEGGGRTKADKTRAEIDYEMFLRDVEEDPELRDMMNLYKAPVQKKHTDDISMMDSEEEPEEDFPEIDVDGLLDDMENMNIEDTPNADVVDEDEDIA</sequence>
<dbReference type="PANTHER" id="PTHR12746:SF2">
    <property type="entry name" value="60S RIBOSOMAL EXPORT PROTEIN NMD3"/>
    <property type="match status" value="1"/>
</dbReference>
<evidence type="ECO:0000313" key="13">
    <source>
        <dbReference type="Proteomes" id="UP001648503"/>
    </source>
</evidence>
<feature type="compositionally biased region" description="Acidic residues" evidence="8">
    <location>
        <begin position="484"/>
        <end position="495"/>
    </location>
</feature>
<dbReference type="Pfam" id="PF21193">
    <property type="entry name" value="NMD_SH3"/>
    <property type="match status" value="1"/>
</dbReference>
<feature type="domain" description="60S ribosomal export protein NMD3 SH3" evidence="11">
    <location>
        <begin position="257"/>
        <end position="304"/>
    </location>
</feature>
<name>A0ABQ8EXV8_9FUNG</name>
<keyword evidence="13" id="KW-1185">Reference proteome</keyword>